<feature type="domain" description="Peptidase M20 dimerisation" evidence="8">
    <location>
        <begin position="182"/>
        <end position="276"/>
    </location>
</feature>
<keyword evidence="3" id="KW-0378">Hydrolase</keyword>
<keyword evidence="4" id="KW-0862">Zinc</keyword>
<evidence type="ECO:0000313" key="9">
    <source>
        <dbReference type="EMBL" id="QTL98495.1"/>
    </source>
</evidence>
<dbReference type="PANTHER" id="PTHR42994:SF2">
    <property type="entry name" value="PEPTIDASE"/>
    <property type="match status" value="1"/>
</dbReference>
<dbReference type="PIRSF" id="PIRSF001123">
    <property type="entry name" value="PepA_GA"/>
    <property type="match status" value="1"/>
</dbReference>
<evidence type="ECO:0000256" key="6">
    <source>
        <dbReference type="PIRSR" id="PIRSR001123-1"/>
    </source>
</evidence>
<evidence type="ECO:0000256" key="2">
    <source>
        <dbReference type="ARBA" id="ARBA00022723"/>
    </source>
</evidence>
<protein>
    <submittedName>
        <fullName evidence="9">M20/M25/M40 family metallo-hydrolase</fullName>
    </submittedName>
</protein>
<feature type="binding site" evidence="7">
    <location>
        <position position="165"/>
    </location>
    <ligand>
        <name>Zn(2+)</name>
        <dbReference type="ChEBI" id="CHEBI:29105"/>
        <label>1</label>
    </ligand>
</feature>
<dbReference type="Proteomes" id="UP000665020">
    <property type="component" value="Chromosome"/>
</dbReference>
<dbReference type="NCBIfam" id="TIGR01883">
    <property type="entry name" value="PepT-like"/>
    <property type="match status" value="1"/>
</dbReference>
<keyword evidence="10" id="KW-1185">Reference proteome</keyword>
<comment type="cofactor">
    <cofactor evidence="7">
        <name>a divalent metal cation</name>
        <dbReference type="ChEBI" id="CHEBI:60240"/>
    </cofactor>
    <text evidence="7">Binds 2 divalent metal cations per subunit.</text>
</comment>
<dbReference type="SUPFAM" id="SSF53187">
    <property type="entry name" value="Zn-dependent exopeptidases"/>
    <property type="match status" value="1"/>
</dbReference>
<evidence type="ECO:0000256" key="7">
    <source>
        <dbReference type="PIRSR" id="PIRSR001123-2"/>
    </source>
</evidence>
<proteinExistence type="inferred from homology"/>
<keyword evidence="2 7" id="KW-0479">Metal-binding</keyword>
<dbReference type="InterPro" id="IPR010162">
    <property type="entry name" value="PepT-like"/>
</dbReference>
<dbReference type="SUPFAM" id="SSF55031">
    <property type="entry name" value="Bacterial exopeptidase dimerisation domain"/>
    <property type="match status" value="1"/>
</dbReference>
<dbReference type="InterPro" id="IPR011650">
    <property type="entry name" value="Peptidase_M20_dimer"/>
</dbReference>
<evidence type="ECO:0000256" key="5">
    <source>
        <dbReference type="PIRNR" id="PIRNR001123"/>
    </source>
</evidence>
<reference evidence="9" key="1">
    <citation type="submission" date="2019-12" db="EMBL/GenBank/DDBJ databases">
        <authorList>
            <person name="zhang j."/>
            <person name="sun C.M."/>
        </authorList>
    </citation>
    <scope>NUCLEOTIDE SEQUENCE</scope>
    <source>
        <strain evidence="9">NS-1</strain>
    </source>
</reference>
<organism evidence="9 10">
    <name type="scientific">Iocasia fonsfrigidae</name>
    <dbReference type="NCBI Taxonomy" id="2682810"/>
    <lineage>
        <taxon>Bacteria</taxon>
        <taxon>Bacillati</taxon>
        <taxon>Bacillota</taxon>
        <taxon>Clostridia</taxon>
        <taxon>Halanaerobiales</taxon>
        <taxon>Halanaerobiaceae</taxon>
        <taxon>Iocasia</taxon>
    </lineage>
</organism>
<dbReference type="PANTHER" id="PTHR42994">
    <property type="entry name" value="PEPTIDASE T"/>
    <property type="match status" value="1"/>
</dbReference>
<dbReference type="Pfam" id="PF01546">
    <property type="entry name" value="Peptidase_M20"/>
    <property type="match status" value="1"/>
</dbReference>
<dbReference type="GO" id="GO:0046872">
    <property type="term" value="F:metal ion binding"/>
    <property type="evidence" value="ECO:0007669"/>
    <property type="project" value="UniProtKB-UniRule"/>
</dbReference>
<comment type="similarity">
    <text evidence="5">Belongs to the peptidase M42 family.</text>
</comment>
<dbReference type="InterPro" id="IPR036264">
    <property type="entry name" value="Bact_exopeptidase_dim_dom"/>
</dbReference>
<dbReference type="Pfam" id="PF07687">
    <property type="entry name" value="M20_dimer"/>
    <property type="match status" value="1"/>
</dbReference>
<dbReference type="EMBL" id="CP046640">
    <property type="protein sequence ID" value="QTL98495.1"/>
    <property type="molecule type" value="Genomic_DNA"/>
</dbReference>
<sequence>MLMKNNRVIDLFLELVQIDSISLAEREMADRLSAELKSLGGEVHEDNTAKKIGGQAGNIIGYFKGNDNYPAILLSAHMDRVEPGRGIKPVIRGDYIYSSGNTVLGGDDLIGVSAILEVIRVLKERRIEHGDLKVVFSVAEELGLLGARQLDPVEISGLDLGIVLDVDGDVGTIVYKAPAQLKFNAVIKGKSAHAGMHPEEGINAIKISSKAISDIKLGQIDEETTANIGVIRGGKAINIVPEIVELEGEVRSHNDLKLEKQLKHMKEIIKQAVEKYGGSVKYNIEKLYTGFELPLESDIIRLIAYSMEGLKIPIIYMVSGGGSDANIFNKLGLPTINLGVGMEKVHTSNETVCMHNMIKLVELMIKVIKDSRGYY</sequence>
<feature type="binding site" evidence="7">
    <location>
        <position position="107"/>
    </location>
    <ligand>
        <name>Zn(2+)</name>
        <dbReference type="ChEBI" id="CHEBI:29105"/>
        <label>2</label>
    </ligand>
</feature>
<dbReference type="InterPro" id="IPR002933">
    <property type="entry name" value="Peptidase_M20"/>
</dbReference>
<accession>A0A8A7KEH2</accession>
<evidence type="ECO:0000256" key="4">
    <source>
        <dbReference type="ARBA" id="ARBA00022833"/>
    </source>
</evidence>
<dbReference type="Gene3D" id="3.30.70.360">
    <property type="match status" value="1"/>
</dbReference>
<feature type="binding site" evidence="7">
    <location>
        <position position="141"/>
    </location>
    <ligand>
        <name>Zn(2+)</name>
        <dbReference type="ChEBI" id="CHEBI:29105"/>
        <label>2</label>
    </ligand>
</feature>
<dbReference type="AlphaFoldDB" id="A0A8A7KEH2"/>
<evidence type="ECO:0000259" key="8">
    <source>
        <dbReference type="Pfam" id="PF07687"/>
    </source>
</evidence>
<dbReference type="Gene3D" id="3.40.630.10">
    <property type="entry name" value="Zn peptidases"/>
    <property type="match status" value="1"/>
</dbReference>
<evidence type="ECO:0000256" key="3">
    <source>
        <dbReference type="ARBA" id="ARBA00022801"/>
    </source>
</evidence>
<name>A0A8A7KEH2_9FIRM</name>
<gene>
    <name evidence="9" type="ORF">GM661_11200</name>
</gene>
<evidence type="ECO:0000256" key="1">
    <source>
        <dbReference type="ARBA" id="ARBA00001947"/>
    </source>
</evidence>
<evidence type="ECO:0000313" key="10">
    <source>
        <dbReference type="Proteomes" id="UP000665020"/>
    </source>
</evidence>
<comment type="cofactor">
    <cofactor evidence="1">
        <name>Zn(2+)</name>
        <dbReference type="ChEBI" id="CHEBI:29105"/>
    </cofactor>
</comment>
<dbReference type="InterPro" id="IPR008007">
    <property type="entry name" value="Peptidase_M42"/>
</dbReference>
<dbReference type="KEGG" id="ifn:GM661_11200"/>
<feature type="active site" description="Proton acceptor" evidence="6">
    <location>
        <position position="140"/>
    </location>
</feature>
<dbReference type="GO" id="GO:0004177">
    <property type="term" value="F:aminopeptidase activity"/>
    <property type="evidence" value="ECO:0007669"/>
    <property type="project" value="UniProtKB-UniRule"/>
</dbReference>
<feature type="binding site" evidence="7">
    <location>
        <position position="107"/>
    </location>
    <ligand>
        <name>Zn(2+)</name>
        <dbReference type="ChEBI" id="CHEBI:29105"/>
        <label>1</label>
    </ligand>
</feature>